<dbReference type="GO" id="GO:0000978">
    <property type="term" value="F:RNA polymerase II cis-regulatory region sequence-specific DNA binding"/>
    <property type="evidence" value="ECO:0007669"/>
    <property type="project" value="InterPro"/>
</dbReference>
<keyword evidence="9" id="KW-0539">Nucleus</keyword>
<dbReference type="EMBL" id="ML736365">
    <property type="protein sequence ID" value="KAE8372310.1"/>
    <property type="molecule type" value="Genomic_DNA"/>
</dbReference>
<dbReference type="InterPro" id="IPR051059">
    <property type="entry name" value="VerF-like"/>
</dbReference>
<feature type="compositionally biased region" description="Basic and acidic residues" evidence="11">
    <location>
        <begin position="125"/>
        <end position="137"/>
    </location>
</feature>
<dbReference type="GO" id="GO:0000981">
    <property type="term" value="F:DNA-binding transcription factor activity, RNA polymerase II-specific"/>
    <property type="evidence" value="ECO:0007669"/>
    <property type="project" value="InterPro"/>
</dbReference>
<dbReference type="InterPro" id="IPR036864">
    <property type="entry name" value="Zn2-C6_fun-type_DNA-bd_sf"/>
</dbReference>
<evidence type="ECO:0008006" key="16">
    <source>
        <dbReference type="Google" id="ProtNLM"/>
    </source>
</evidence>
<evidence type="ECO:0000256" key="4">
    <source>
        <dbReference type="ARBA" id="ARBA00022771"/>
    </source>
</evidence>
<evidence type="ECO:0000256" key="7">
    <source>
        <dbReference type="ARBA" id="ARBA00023125"/>
    </source>
</evidence>
<accession>A0A5N7AU50</accession>
<dbReference type="PROSITE" id="PS00028">
    <property type="entry name" value="ZINC_FINGER_C2H2_1"/>
    <property type="match status" value="1"/>
</dbReference>
<evidence type="ECO:0000256" key="1">
    <source>
        <dbReference type="ARBA" id="ARBA00004123"/>
    </source>
</evidence>
<dbReference type="InterPro" id="IPR036236">
    <property type="entry name" value="Znf_C2H2_sf"/>
</dbReference>
<dbReference type="GO" id="GO:0009893">
    <property type="term" value="P:positive regulation of metabolic process"/>
    <property type="evidence" value="ECO:0007669"/>
    <property type="project" value="UniProtKB-ARBA"/>
</dbReference>
<feature type="domain" description="C2H2-type" evidence="13">
    <location>
        <begin position="9"/>
        <end position="36"/>
    </location>
</feature>
<dbReference type="SMART" id="SM00066">
    <property type="entry name" value="GAL4"/>
    <property type="match status" value="1"/>
</dbReference>
<evidence type="ECO:0000259" key="12">
    <source>
        <dbReference type="PROSITE" id="PS50048"/>
    </source>
</evidence>
<dbReference type="PROSITE" id="PS50048">
    <property type="entry name" value="ZN2_CY6_FUNGAL_2"/>
    <property type="match status" value="1"/>
</dbReference>
<evidence type="ECO:0000256" key="3">
    <source>
        <dbReference type="ARBA" id="ARBA00022737"/>
    </source>
</evidence>
<keyword evidence="6" id="KW-0805">Transcription regulation</keyword>
<dbReference type="CDD" id="cd00067">
    <property type="entry name" value="GAL4"/>
    <property type="match status" value="1"/>
</dbReference>
<evidence type="ECO:0000259" key="13">
    <source>
        <dbReference type="PROSITE" id="PS50157"/>
    </source>
</evidence>
<dbReference type="PROSITE" id="PS50157">
    <property type="entry name" value="ZINC_FINGER_C2H2_2"/>
    <property type="match status" value="2"/>
</dbReference>
<dbReference type="GO" id="GO:0008270">
    <property type="term" value="F:zinc ion binding"/>
    <property type="evidence" value="ECO:0007669"/>
    <property type="project" value="UniProtKB-KW"/>
</dbReference>
<evidence type="ECO:0000313" key="15">
    <source>
        <dbReference type="Proteomes" id="UP000326198"/>
    </source>
</evidence>
<evidence type="ECO:0000256" key="2">
    <source>
        <dbReference type="ARBA" id="ARBA00022723"/>
    </source>
</evidence>
<keyword evidence="7" id="KW-0238">DNA-binding</keyword>
<organism evidence="14 15">
    <name type="scientific">Aspergillus bertholletiae</name>
    <dbReference type="NCBI Taxonomy" id="1226010"/>
    <lineage>
        <taxon>Eukaryota</taxon>
        <taxon>Fungi</taxon>
        <taxon>Dikarya</taxon>
        <taxon>Ascomycota</taxon>
        <taxon>Pezizomycotina</taxon>
        <taxon>Eurotiomycetes</taxon>
        <taxon>Eurotiomycetidae</taxon>
        <taxon>Eurotiales</taxon>
        <taxon>Aspergillaceae</taxon>
        <taxon>Aspergillus</taxon>
        <taxon>Aspergillus subgen. Circumdati</taxon>
    </lineage>
</organism>
<dbReference type="PANTHER" id="PTHR40626:SF8">
    <property type="entry name" value="C2H2 FINGER DOMAIN TRANSCRIPTION FACTOR (EUROFUNG)-RELATED"/>
    <property type="match status" value="1"/>
</dbReference>
<keyword evidence="4 10" id="KW-0863">Zinc-finger</keyword>
<keyword evidence="5" id="KW-0862">Zinc</keyword>
<dbReference type="AlphaFoldDB" id="A0A5N7AU50"/>
<evidence type="ECO:0000256" key="6">
    <source>
        <dbReference type="ARBA" id="ARBA00023015"/>
    </source>
</evidence>
<dbReference type="SUPFAM" id="SSF57701">
    <property type="entry name" value="Zn2/Cys6 DNA-binding domain"/>
    <property type="match status" value="1"/>
</dbReference>
<gene>
    <name evidence="14" type="ORF">BDV26DRAFT_274402</name>
</gene>
<evidence type="ECO:0000313" key="14">
    <source>
        <dbReference type="EMBL" id="KAE8372310.1"/>
    </source>
</evidence>
<dbReference type="Gene3D" id="4.10.240.10">
    <property type="entry name" value="Zn(2)-C6 fungal-type DNA-binding domain"/>
    <property type="match status" value="1"/>
</dbReference>
<dbReference type="Proteomes" id="UP000326198">
    <property type="component" value="Unassembled WGS sequence"/>
</dbReference>
<keyword evidence="15" id="KW-1185">Reference proteome</keyword>
<name>A0A5N7AU50_9EURO</name>
<dbReference type="GO" id="GO:0005634">
    <property type="term" value="C:nucleus"/>
    <property type="evidence" value="ECO:0007669"/>
    <property type="project" value="UniProtKB-SubCell"/>
</dbReference>
<protein>
    <recommendedName>
        <fullName evidence="16">Fungal-specific transcription factor domain-containing protein</fullName>
    </recommendedName>
</protein>
<dbReference type="OrthoDB" id="10018191at2759"/>
<dbReference type="GO" id="GO:0006351">
    <property type="term" value="P:DNA-templated transcription"/>
    <property type="evidence" value="ECO:0007669"/>
    <property type="project" value="InterPro"/>
</dbReference>
<dbReference type="PROSITE" id="PS00463">
    <property type="entry name" value="ZN2_CY6_FUNGAL_1"/>
    <property type="match status" value="1"/>
</dbReference>
<evidence type="ECO:0000256" key="9">
    <source>
        <dbReference type="ARBA" id="ARBA00023242"/>
    </source>
</evidence>
<evidence type="ECO:0000256" key="11">
    <source>
        <dbReference type="SAM" id="MobiDB-lite"/>
    </source>
</evidence>
<feature type="domain" description="C2H2-type" evidence="13">
    <location>
        <begin position="37"/>
        <end position="66"/>
    </location>
</feature>
<dbReference type="InterPro" id="IPR001138">
    <property type="entry name" value="Zn2Cys6_DnaBD"/>
</dbReference>
<proteinExistence type="predicted"/>
<dbReference type="Pfam" id="PF00172">
    <property type="entry name" value="Zn_clus"/>
    <property type="match status" value="1"/>
</dbReference>
<sequence length="683" mass="78881">MKSTASKHFCCTVCQRGFTRIDHLKRHHLRHSGVKPYSCVFCNESFARCDNLRDHYADCVQRGDRKIPETGQRGRRRHACQSCTSMKLRCDGLRPCSSCQKRNLHCNNERNQVKEHELAGSASSKNDDQEPSSDRGSIKFLLNGGTDTFTEHWNLPPSNDRTRRLNNYQNPKSFETDSSILEYSSKDNFPDYTSTFVEADPAALSFFQDTFLDFFNGPFGDPHRSSNDPYAGEMTYHPTIHSSNLELTGQPPAYEHEAPFTTAMIEEILTRVWSLRLDAKTQREISESLNFLLTPTRMRKYMALYFQYWQPNCPMIHVPTFDPRTVSLSLLTSVCFMGAKYSGDKNELNAAQRLVDFAELFVFSRGVFSSENEISSTYYGVQNVDDELTCWVQFQNLQAAFLMVICQYWSGSRTSKNRAIEHRFSEVIRVARRMGLPTFQHEPEERLHEYLWIQRECRIRTINFISLLDCAFSFYSNYPCRLSSNEMECALPSVESIFESAHPFQEPNFELSRDITLSEAFQVLFEAESSRATSPSTHGCNVAETLTKLTIMDTFMLIHLLYAFINTHMTLLATTMPKARAPRSQQIHNSRAHNYNSAIPEDSTLASIRIALSRWHDHWTRLRSTASIHDWSSMGFYKNGYHFWLVSQLLITKKESVDVVMRMEVKCEDKLEKLKVLLKDDNE</sequence>
<dbReference type="Gene3D" id="3.30.160.60">
    <property type="entry name" value="Classic Zinc Finger"/>
    <property type="match status" value="2"/>
</dbReference>
<dbReference type="SUPFAM" id="SSF57667">
    <property type="entry name" value="beta-beta-alpha zinc fingers"/>
    <property type="match status" value="1"/>
</dbReference>
<comment type="subcellular location">
    <subcellularLocation>
        <location evidence="1">Nucleus</location>
    </subcellularLocation>
</comment>
<keyword evidence="2" id="KW-0479">Metal-binding</keyword>
<reference evidence="14 15" key="1">
    <citation type="submission" date="2019-04" db="EMBL/GenBank/DDBJ databases">
        <title>Friends and foes A comparative genomics studyof 23 Aspergillus species from section Flavi.</title>
        <authorList>
            <consortium name="DOE Joint Genome Institute"/>
            <person name="Kjaerbolling I."/>
            <person name="Vesth T."/>
            <person name="Frisvad J.C."/>
            <person name="Nybo J.L."/>
            <person name="Theobald S."/>
            <person name="Kildgaard S."/>
            <person name="Isbrandt T."/>
            <person name="Kuo A."/>
            <person name="Sato A."/>
            <person name="Lyhne E.K."/>
            <person name="Kogle M.E."/>
            <person name="Wiebenga A."/>
            <person name="Kun R.S."/>
            <person name="Lubbers R.J."/>
            <person name="Makela M.R."/>
            <person name="Barry K."/>
            <person name="Chovatia M."/>
            <person name="Clum A."/>
            <person name="Daum C."/>
            <person name="Haridas S."/>
            <person name="He G."/>
            <person name="LaButti K."/>
            <person name="Lipzen A."/>
            <person name="Mondo S."/>
            <person name="Riley R."/>
            <person name="Salamov A."/>
            <person name="Simmons B.A."/>
            <person name="Magnuson J.K."/>
            <person name="Henrissat B."/>
            <person name="Mortensen U.H."/>
            <person name="Larsen T.O."/>
            <person name="Devries R.P."/>
            <person name="Grigoriev I.V."/>
            <person name="Machida M."/>
            <person name="Baker S.E."/>
            <person name="Andersen M.R."/>
        </authorList>
    </citation>
    <scope>NUCLEOTIDE SEQUENCE [LARGE SCALE GENOMIC DNA]</scope>
    <source>
        <strain evidence="14 15">IBT 29228</strain>
    </source>
</reference>
<dbReference type="InterPro" id="IPR007219">
    <property type="entry name" value="XnlR_reg_dom"/>
</dbReference>
<dbReference type="CDD" id="cd12148">
    <property type="entry name" value="fungal_TF_MHR"/>
    <property type="match status" value="1"/>
</dbReference>
<dbReference type="PANTHER" id="PTHR40626">
    <property type="entry name" value="MIP31509P"/>
    <property type="match status" value="1"/>
</dbReference>
<feature type="domain" description="Zn(2)-C6 fungal-type" evidence="12">
    <location>
        <begin position="79"/>
        <end position="106"/>
    </location>
</feature>
<evidence type="ECO:0000256" key="5">
    <source>
        <dbReference type="ARBA" id="ARBA00022833"/>
    </source>
</evidence>
<dbReference type="InterPro" id="IPR013087">
    <property type="entry name" value="Znf_C2H2_type"/>
</dbReference>
<keyword evidence="3" id="KW-0677">Repeat</keyword>
<keyword evidence="8" id="KW-0804">Transcription</keyword>
<evidence type="ECO:0000256" key="8">
    <source>
        <dbReference type="ARBA" id="ARBA00023163"/>
    </source>
</evidence>
<dbReference type="Pfam" id="PF04082">
    <property type="entry name" value="Fungal_trans"/>
    <property type="match status" value="1"/>
</dbReference>
<dbReference type="SMART" id="SM00355">
    <property type="entry name" value="ZnF_C2H2"/>
    <property type="match status" value="2"/>
</dbReference>
<evidence type="ECO:0000256" key="10">
    <source>
        <dbReference type="PROSITE-ProRule" id="PRU00042"/>
    </source>
</evidence>
<dbReference type="GO" id="GO:0000785">
    <property type="term" value="C:chromatin"/>
    <property type="evidence" value="ECO:0007669"/>
    <property type="project" value="TreeGrafter"/>
</dbReference>
<feature type="region of interest" description="Disordered" evidence="11">
    <location>
        <begin position="116"/>
        <end position="139"/>
    </location>
</feature>